<dbReference type="OrthoDB" id="8191639at2759"/>
<accession>A0A9N9AZ84</accession>
<feature type="compositionally biased region" description="Polar residues" evidence="10">
    <location>
        <begin position="44"/>
        <end position="56"/>
    </location>
</feature>
<dbReference type="InterPro" id="IPR012337">
    <property type="entry name" value="RNaseH-like_sf"/>
</dbReference>
<keyword evidence="4" id="KW-0698">rRNA processing</keyword>
<dbReference type="GO" id="GO:0005634">
    <property type="term" value="C:nucleus"/>
    <property type="evidence" value="ECO:0007669"/>
    <property type="project" value="UniProtKB-SubCell"/>
</dbReference>
<evidence type="ECO:0000256" key="7">
    <source>
        <dbReference type="ARBA" id="ARBA00022839"/>
    </source>
</evidence>
<name>A0A9N9AZ84_9GLOM</name>
<evidence type="ECO:0000313" key="13">
    <source>
        <dbReference type="Proteomes" id="UP000789342"/>
    </source>
</evidence>
<evidence type="ECO:0000256" key="5">
    <source>
        <dbReference type="ARBA" id="ARBA00022722"/>
    </source>
</evidence>
<evidence type="ECO:0000256" key="6">
    <source>
        <dbReference type="ARBA" id="ARBA00022801"/>
    </source>
</evidence>
<dbReference type="SUPFAM" id="SSF53098">
    <property type="entry name" value="Ribonuclease H-like"/>
    <property type="match status" value="1"/>
</dbReference>
<keyword evidence="5" id="KW-0540">Nuclease</keyword>
<dbReference type="GO" id="GO:0006364">
    <property type="term" value="P:rRNA processing"/>
    <property type="evidence" value="ECO:0007669"/>
    <property type="project" value="UniProtKB-KW"/>
</dbReference>
<reference evidence="12" key="1">
    <citation type="submission" date="2021-06" db="EMBL/GenBank/DDBJ databases">
        <authorList>
            <person name="Kallberg Y."/>
            <person name="Tangrot J."/>
            <person name="Rosling A."/>
        </authorList>
    </citation>
    <scope>NUCLEOTIDE SEQUENCE</scope>
    <source>
        <strain evidence="12">CL551</strain>
    </source>
</reference>
<evidence type="ECO:0000256" key="9">
    <source>
        <dbReference type="ARBA" id="ARBA00025599"/>
    </source>
</evidence>
<dbReference type="Proteomes" id="UP000789342">
    <property type="component" value="Unassembled WGS sequence"/>
</dbReference>
<gene>
    <name evidence="12" type="ORF">AMORRO_LOCUS5328</name>
</gene>
<comment type="function">
    <text evidence="9">Exoribonuclease involved in ribosome biosynthesis. Involved in the processing of ITS1, the internal transcribed spacer localized between the 18S and 5.8S rRNAs.</text>
</comment>
<keyword evidence="7" id="KW-0269">Exonuclease</keyword>
<dbReference type="InterPro" id="IPR047021">
    <property type="entry name" value="REXO1/3/4-like"/>
</dbReference>
<dbReference type="SMART" id="SM00479">
    <property type="entry name" value="EXOIII"/>
    <property type="match status" value="1"/>
</dbReference>
<evidence type="ECO:0000256" key="10">
    <source>
        <dbReference type="SAM" id="MobiDB-lite"/>
    </source>
</evidence>
<dbReference type="FunFam" id="3.30.420.10:FF:000007">
    <property type="entry name" value="Interferon-stimulated exonuclease gene 20"/>
    <property type="match status" value="1"/>
</dbReference>
<dbReference type="Gene3D" id="3.30.420.10">
    <property type="entry name" value="Ribonuclease H-like superfamily/Ribonuclease H"/>
    <property type="match status" value="1"/>
</dbReference>
<dbReference type="AlphaFoldDB" id="A0A9N9AZ84"/>
<proteinExistence type="inferred from homology"/>
<keyword evidence="13" id="KW-1185">Reference proteome</keyword>
<dbReference type="GO" id="GO:0003676">
    <property type="term" value="F:nucleic acid binding"/>
    <property type="evidence" value="ECO:0007669"/>
    <property type="project" value="InterPro"/>
</dbReference>
<comment type="caution">
    <text evidence="12">The sequence shown here is derived from an EMBL/GenBank/DDBJ whole genome shotgun (WGS) entry which is preliminary data.</text>
</comment>
<dbReference type="EMBL" id="CAJVPV010003185">
    <property type="protein sequence ID" value="CAG8545476.1"/>
    <property type="molecule type" value="Genomic_DNA"/>
</dbReference>
<evidence type="ECO:0000259" key="11">
    <source>
        <dbReference type="SMART" id="SM00479"/>
    </source>
</evidence>
<sequence>MSSITIPSSNWQKLKNKIAQEDAKKAKDKKRKRVEITQKPVKSIKSSYQQTASNGTNGKEINKNLFKKDEIWFDVKEDDLDRAYGKVDSNSSNGSVNSERLAHGNKAKIGKYIAIDCEMVGVGPGGESSALARVTVVNYHGVVILDKYVRPVERVTDFRSEISGITPKLLAKSHEFKQVQREVADVIKDRIVIGHALHHDFRVLLLDHPRKMMRDTSLYNPFRKLAKGKTPSLKRLAKEELGITIQEGCHSSVEDAQVCMMLYRKHRSQWEQLNHTRS</sequence>
<dbReference type="PANTHER" id="PTHR12801:SF45">
    <property type="entry name" value="RNA EXONUCLEASE 4"/>
    <property type="match status" value="1"/>
</dbReference>
<organism evidence="12 13">
    <name type="scientific">Acaulospora morrowiae</name>
    <dbReference type="NCBI Taxonomy" id="94023"/>
    <lineage>
        <taxon>Eukaryota</taxon>
        <taxon>Fungi</taxon>
        <taxon>Fungi incertae sedis</taxon>
        <taxon>Mucoromycota</taxon>
        <taxon>Glomeromycotina</taxon>
        <taxon>Glomeromycetes</taxon>
        <taxon>Diversisporales</taxon>
        <taxon>Acaulosporaceae</taxon>
        <taxon>Acaulospora</taxon>
    </lineage>
</organism>
<feature type="region of interest" description="Disordered" evidence="10">
    <location>
        <begin position="20"/>
        <end position="56"/>
    </location>
</feature>
<dbReference type="InterPro" id="IPR036397">
    <property type="entry name" value="RNaseH_sf"/>
</dbReference>
<dbReference type="CDD" id="cd06144">
    <property type="entry name" value="REX4_like"/>
    <property type="match status" value="1"/>
</dbReference>
<keyword evidence="8" id="KW-0539">Nucleus</keyword>
<dbReference type="InterPro" id="IPR013520">
    <property type="entry name" value="Ribonucl_H"/>
</dbReference>
<dbReference type="PANTHER" id="PTHR12801">
    <property type="entry name" value="RNA EXONUCLEASE REXO1 / RECO3 FAMILY MEMBER-RELATED"/>
    <property type="match status" value="1"/>
</dbReference>
<evidence type="ECO:0000256" key="1">
    <source>
        <dbReference type="ARBA" id="ARBA00004123"/>
    </source>
</evidence>
<comment type="similarity">
    <text evidence="2">Belongs to the REXO4 family.</text>
</comment>
<evidence type="ECO:0000256" key="3">
    <source>
        <dbReference type="ARBA" id="ARBA00016937"/>
    </source>
</evidence>
<keyword evidence="6" id="KW-0378">Hydrolase</keyword>
<protein>
    <recommendedName>
        <fullName evidence="3">RNA exonuclease 4</fullName>
    </recommendedName>
</protein>
<dbReference type="InterPro" id="IPR037431">
    <property type="entry name" value="REX4_DEDDh_dom"/>
</dbReference>
<evidence type="ECO:0000256" key="8">
    <source>
        <dbReference type="ARBA" id="ARBA00023242"/>
    </source>
</evidence>
<dbReference type="Pfam" id="PF00929">
    <property type="entry name" value="RNase_T"/>
    <property type="match status" value="1"/>
</dbReference>
<comment type="subcellular location">
    <subcellularLocation>
        <location evidence="1">Nucleus</location>
    </subcellularLocation>
</comment>
<evidence type="ECO:0000256" key="4">
    <source>
        <dbReference type="ARBA" id="ARBA00022552"/>
    </source>
</evidence>
<evidence type="ECO:0000256" key="2">
    <source>
        <dbReference type="ARBA" id="ARBA00010489"/>
    </source>
</evidence>
<feature type="domain" description="Exonuclease" evidence="11">
    <location>
        <begin position="111"/>
        <end position="272"/>
    </location>
</feature>
<evidence type="ECO:0000313" key="12">
    <source>
        <dbReference type="EMBL" id="CAG8545476.1"/>
    </source>
</evidence>
<dbReference type="GO" id="GO:0008408">
    <property type="term" value="F:3'-5' exonuclease activity"/>
    <property type="evidence" value="ECO:0007669"/>
    <property type="project" value="InterPro"/>
</dbReference>